<evidence type="ECO:0000256" key="6">
    <source>
        <dbReference type="ARBA" id="ARBA00023136"/>
    </source>
</evidence>
<dbReference type="Pfam" id="PF02472">
    <property type="entry name" value="ExbD"/>
    <property type="match status" value="1"/>
</dbReference>
<sequence length="137" mass="15384">MQLQKKTKSKPEIPAASMSDIAFLLLIFFMTTTVFNVDRGPQIKLPSAEKVEKTKRKDTIALYVDRNGNINVDGRYVALELLPDIMTEEVAANPNLTVIFKADRGAEYGRLMEVFQQLQKSRAYKISLSTELETGGL</sequence>
<organism evidence="9 10">
    <name type="scientific">Candidatus Coatesbacteria bacterium RBG_13_66_14</name>
    <dbReference type="NCBI Taxonomy" id="1817816"/>
    <lineage>
        <taxon>Bacteria</taxon>
        <taxon>Candidatus Coatesiibacteriota</taxon>
    </lineage>
</organism>
<dbReference type="Proteomes" id="UP000177187">
    <property type="component" value="Unassembled WGS sequence"/>
</dbReference>
<evidence type="ECO:0000256" key="4">
    <source>
        <dbReference type="ARBA" id="ARBA00022692"/>
    </source>
</evidence>
<reference evidence="9 10" key="1">
    <citation type="journal article" date="2016" name="Nat. Commun.">
        <title>Thousands of microbial genomes shed light on interconnected biogeochemical processes in an aquifer system.</title>
        <authorList>
            <person name="Anantharaman K."/>
            <person name="Brown C.T."/>
            <person name="Hug L.A."/>
            <person name="Sharon I."/>
            <person name="Castelle C.J."/>
            <person name="Probst A.J."/>
            <person name="Thomas B.C."/>
            <person name="Singh A."/>
            <person name="Wilkins M.J."/>
            <person name="Karaoz U."/>
            <person name="Brodie E.L."/>
            <person name="Williams K.H."/>
            <person name="Hubbard S.S."/>
            <person name="Banfield J.F."/>
        </authorList>
    </citation>
    <scope>NUCLEOTIDE SEQUENCE [LARGE SCALE GENOMIC DNA]</scope>
</reference>
<dbReference type="EMBL" id="MFAF01000139">
    <property type="protein sequence ID" value="OGD71838.1"/>
    <property type="molecule type" value="Genomic_DNA"/>
</dbReference>
<evidence type="ECO:0000256" key="2">
    <source>
        <dbReference type="ARBA" id="ARBA00005811"/>
    </source>
</evidence>
<dbReference type="AlphaFoldDB" id="A0A1F5EWN4"/>
<keyword evidence="4 7" id="KW-0812">Transmembrane</keyword>
<comment type="caution">
    <text evidence="9">The sequence shown here is derived from an EMBL/GenBank/DDBJ whole genome shotgun (WGS) entry which is preliminary data.</text>
</comment>
<proteinExistence type="inferred from homology"/>
<evidence type="ECO:0000256" key="1">
    <source>
        <dbReference type="ARBA" id="ARBA00004162"/>
    </source>
</evidence>
<dbReference type="GO" id="GO:0005886">
    <property type="term" value="C:plasma membrane"/>
    <property type="evidence" value="ECO:0007669"/>
    <property type="project" value="UniProtKB-SubCell"/>
</dbReference>
<keyword evidence="7" id="KW-0653">Protein transport</keyword>
<evidence type="ECO:0000256" key="5">
    <source>
        <dbReference type="ARBA" id="ARBA00022989"/>
    </source>
</evidence>
<dbReference type="STRING" id="1817816.A2Y64_08310"/>
<evidence type="ECO:0008006" key="11">
    <source>
        <dbReference type="Google" id="ProtNLM"/>
    </source>
</evidence>
<accession>A0A1F5EWN4</accession>
<comment type="subcellular location">
    <subcellularLocation>
        <location evidence="1">Cell membrane</location>
        <topology evidence="1">Single-pass membrane protein</topology>
    </subcellularLocation>
    <subcellularLocation>
        <location evidence="7">Cell membrane</location>
        <topology evidence="7">Single-pass type II membrane protein</topology>
    </subcellularLocation>
</comment>
<evidence type="ECO:0000256" key="3">
    <source>
        <dbReference type="ARBA" id="ARBA00022475"/>
    </source>
</evidence>
<dbReference type="PANTHER" id="PTHR30558">
    <property type="entry name" value="EXBD MEMBRANE COMPONENT OF PMF-DRIVEN MACROMOLECULE IMPORT SYSTEM"/>
    <property type="match status" value="1"/>
</dbReference>
<comment type="similarity">
    <text evidence="2 7">Belongs to the ExbD/TolR family.</text>
</comment>
<dbReference type="PANTHER" id="PTHR30558:SF3">
    <property type="entry name" value="BIOPOLYMER TRANSPORT PROTEIN EXBD-RELATED"/>
    <property type="match status" value="1"/>
</dbReference>
<evidence type="ECO:0000256" key="7">
    <source>
        <dbReference type="RuleBase" id="RU003879"/>
    </source>
</evidence>
<keyword evidence="5 8" id="KW-1133">Transmembrane helix</keyword>
<keyword evidence="7" id="KW-0813">Transport</keyword>
<dbReference type="InterPro" id="IPR003400">
    <property type="entry name" value="ExbD"/>
</dbReference>
<dbReference type="GO" id="GO:0022857">
    <property type="term" value="F:transmembrane transporter activity"/>
    <property type="evidence" value="ECO:0007669"/>
    <property type="project" value="InterPro"/>
</dbReference>
<keyword evidence="3" id="KW-1003">Cell membrane</keyword>
<evidence type="ECO:0000313" key="10">
    <source>
        <dbReference type="Proteomes" id="UP000177187"/>
    </source>
</evidence>
<gene>
    <name evidence="9" type="ORF">A2Y64_08310</name>
</gene>
<name>A0A1F5EWN4_9BACT</name>
<evidence type="ECO:0000256" key="8">
    <source>
        <dbReference type="SAM" id="Phobius"/>
    </source>
</evidence>
<dbReference type="Gene3D" id="3.30.420.270">
    <property type="match status" value="1"/>
</dbReference>
<evidence type="ECO:0000313" key="9">
    <source>
        <dbReference type="EMBL" id="OGD71838.1"/>
    </source>
</evidence>
<feature type="transmembrane region" description="Helical" evidence="8">
    <location>
        <begin position="21"/>
        <end position="37"/>
    </location>
</feature>
<protein>
    <recommendedName>
        <fullName evidence="11">Biopolymer transporter ExbD</fullName>
    </recommendedName>
</protein>
<dbReference type="GO" id="GO:0015031">
    <property type="term" value="P:protein transport"/>
    <property type="evidence" value="ECO:0007669"/>
    <property type="project" value="UniProtKB-KW"/>
</dbReference>
<keyword evidence="6 8" id="KW-0472">Membrane</keyword>